<proteinExistence type="predicted"/>
<organism evidence="1">
    <name type="scientific">Siphoviridae sp. ctHip2</name>
    <dbReference type="NCBI Taxonomy" id="2827830"/>
    <lineage>
        <taxon>Viruses</taxon>
        <taxon>Duplodnaviria</taxon>
        <taxon>Heunggongvirae</taxon>
        <taxon>Uroviricota</taxon>
        <taxon>Caudoviricetes</taxon>
    </lineage>
</organism>
<accession>A0A8S5RW16</accession>
<reference evidence="1" key="1">
    <citation type="journal article" date="2021" name="Proc. Natl. Acad. Sci. U.S.A.">
        <title>A Catalog of Tens of Thousands of Viruses from Human Metagenomes Reveals Hidden Associations with Chronic Diseases.</title>
        <authorList>
            <person name="Tisza M.J."/>
            <person name="Buck C.B."/>
        </authorList>
    </citation>
    <scope>NUCLEOTIDE SEQUENCE</scope>
    <source>
        <strain evidence="1">CtHip2</strain>
    </source>
</reference>
<evidence type="ECO:0000313" key="1">
    <source>
        <dbReference type="EMBL" id="DAF42691.1"/>
    </source>
</evidence>
<sequence>MYYNIICKYKDDGSTEEVASELSYGEMCQYLLDCFESEDNPRFDLKVIEEELYNKTNKLLYNSIVKNKWIIFDDYKLKVKEFKNNNEN</sequence>
<dbReference type="EMBL" id="BK032497">
    <property type="protein sequence ID" value="DAF42691.1"/>
    <property type="molecule type" value="Genomic_DNA"/>
</dbReference>
<protein>
    <submittedName>
        <fullName evidence="1">Uncharacterized protein</fullName>
    </submittedName>
</protein>
<name>A0A8S5RW16_9CAUD</name>